<keyword evidence="5" id="KW-1185">Reference proteome</keyword>
<evidence type="ECO:0000313" key="4">
    <source>
        <dbReference type="EMBL" id="GMN43551.1"/>
    </source>
</evidence>
<dbReference type="SUPFAM" id="SSF51110">
    <property type="entry name" value="alpha-D-mannose-specific plant lectins"/>
    <property type="match status" value="1"/>
</dbReference>
<sequence>MINGRAPLRVLHALGLGGQPRQTCRRKRHSDLSPRRQPSPRRRLADRHARQGRGGAKPTHPKGNLVLHDGNNSDVWQSFDHPTDTLLVGQVLKPGGPIILVSRVSDVEGSRGSYSFVFDESSFAMYLTSPSSKQPLVYYKPDSFLFRKGKTLVSLSLYSEPETEKAYAFVMGLRYYTNESTVSHGEYILSRPKYNSTYSMLRLESDGNLKAHAYYEHVDWDAWEVSFRLFGIENDNSKSECRLLRKFGELRGLREQPMRGVPRPQGPHGLDQEPHGLDPRAALRRILKHAAGVGAGAGRKWSISK</sequence>
<reference evidence="4" key="1">
    <citation type="submission" date="2023-07" db="EMBL/GenBank/DDBJ databases">
        <title>draft genome sequence of fig (Ficus carica).</title>
        <authorList>
            <person name="Takahashi T."/>
            <person name="Nishimura K."/>
        </authorList>
    </citation>
    <scope>NUCLEOTIDE SEQUENCE</scope>
</reference>
<dbReference type="PANTHER" id="PTHR32444:SF230">
    <property type="entry name" value="EPIDERMIS-SPECIFIC SECRETED GLYCOPROTEIN EP1-LIKE"/>
    <property type="match status" value="1"/>
</dbReference>
<dbReference type="EMBL" id="BTGU01000016">
    <property type="protein sequence ID" value="GMN43551.1"/>
    <property type="molecule type" value="Genomic_DNA"/>
</dbReference>
<accession>A0AA88ANS3</accession>
<evidence type="ECO:0000256" key="1">
    <source>
        <dbReference type="ARBA" id="ARBA00022729"/>
    </source>
</evidence>
<dbReference type="PANTHER" id="PTHR32444">
    <property type="entry name" value="BULB-TYPE LECTIN DOMAIN-CONTAINING PROTEIN"/>
    <property type="match status" value="1"/>
</dbReference>
<gene>
    <name evidence="4" type="ORF">TIFTF001_012749</name>
</gene>
<protein>
    <submittedName>
        <fullName evidence="4">Uncharacterized protein</fullName>
    </submittedName>
</protein>
<dbReference type="AlphaFoldDB" id="A0AA88ANS3"/>
<evidence type="ECO:0000256" key="2">
    <source>
        <dbReference type="ARBA" id="ARBA00023157"/>
    </source>
</evidence>
<comment type="caution">
    <text evidence="4">The sequence shown here is derived from an EMBL/GenBank/DDBJ whole genome shotgun (WGS) entry which is preliminary data.</text>
</comment>
<keyword evidence="1" id="KW-0732">Signal</keyword>
<name>A0AA88ANS3_FICCA</name>
<dbReference type="Proteomes" id="UP001187192">
    <property type="component" value="Unassembled WGS sequence"/>
</dbReference>
<dbReference type="InterPro" id="IPR036426">
    <property type="entry name" value="Bulb-type_lectin_dom_sf"/>
</dbReference>
<proteinExistence type="predicted"/>
<feature type="region of interest" description="Disordered" evidence="3">
    <location>
        <begin position="256"/>
        <end position="276"/>
    </location>
</feature>
<evidence type="ECO:0000313" key="5">
    <source>
        <dbReference type="Proteomes" id="UP001187192"/>
    </source>
</evidence>
<keyword evidence="2" id="KW-1015">Disulfide bond</keyword>
<organism evidence="4 5">
    <name type="scientific">Ficus carica</name>
    <name type="common">Common fig</name>
    <dbReference type="NCBI Taxonomy" id="3494"/>
    <lineage>
        <taxon>Eukaryota</taxon>
        <taxon>Viridiplantae</taxon>
        <taxon>Streptophyta</taxon>
        <taxon>Embryophyta</taxon>
        <taxon>Tracheophyta</taxon>
        <taxon>Spermatophyta</taxon>
        <taxon>Magnoliopsida</taxon>
        <taxon>eudicotyledons</taxon>
        <taxon>Gunneridae</taxon>
        <taxon>Pentapetalae</taxon>
        <taxon>rosids</taxon>
        <taxon>fabids</taxon>
        <taxon>Rosales</taxon>
        <taxon>Moraceae</taxon>
        <taxon>Ficeae</taxon>
        <taxon>Ficus</taxon>
    </lineage>
</organism>
<evidence type="ECO:0000256" key="3">
    <source>
        <dbReference type="SAM" id="MobiDB-lite"/>
    </source>
</evidence>
<feature type="region of interest" description="Disordered" evidence="3">
    <location>
        <begin position="17"/>
        <end position="68"/>
    </location>
</feature>